<keyword evidence="4 13" id="KW-0489">Methyltransferase</keyword>
<evidence type="ECO:0000256" key="12">
    <source>
        <dbReference type="ARBA" id="ARBA00048418"/>
    </source>
</evidence>
<keyword evidence="10" id="KW-0943">RNA-mediated gene silencing</keyword>
<dbReference type="GO" id="GO:0003723">
    <property type="term" value="F:RNA binding"/>
    <property type="evidence" value="ECO:0007669"/>
    <property type="project" value="UniProtKB-KW"/>
</dbReference>
<dbReference type="SUPFAM" id="SSF53335">
    <property type="entry name" value="S-adenosyl-L-methionine-dependent methyltransferases"/>
    <property type="match status" value="1"/>
</dbReference>
<evidence type="ECO:0000256" key="4">
    <source>
        <dbReference type="ARBA" id="ARBA00022603"/>
    </source>
</evidence>
<name>A0A4Y2R6T0_ARAVE</name>
<comment type="cofactor">
    <cofactor evidence="1">
        <name>Mg(2+)</name>
        <dbReference type="ChEBI" id="CHEBI:18420"/>
    </cofactor>
</comment>
<organism evidence="13 14">
    <name type="scientific">Araneus ventricosus</name>
    <name type="common">Orbweaver spider</name>
    <name type="synonym">Epeira ventricosa</name>
    <dbReference type="NCBI Taxonomy" id="182803"/>
    <lineage>
        <taxon>Eukaryota</taxon>
        <taxon>Metazoa</taxon>
        <taxon>Ecdysozoa</taxon>
        <taxon>Arthropoda</taxon>
        <taxon>Chelicerata</taxon>
        <taxon>Arachnida</taxon>
        <taxon>Araneae</taxon>
        <taxon>Araneomorphae</taxon>
        <taxon>Entelegynae</taxon>
        <taxon>Araneoidea</taxon>
        <taxon>Araneidae</taxon>
        <taxon>Araneus</taxon>
    </lineage>
</organism>
<dbReference type="OrthoDB" id="2154311at2759"/>
<evidence type="ECO:0000256" key="8">
    <source>
        <dbReference type="ARBA" id="ARBA00022842"/>
    </source>
</evidence>
<evidence type="ECO:0000256" key="9">
    <source>
        <dbReference type="ARBA" id="ARBA00022884"/>
    </source>
</evidence>
<evidence type="ECO:0000256" key="5">
    <source>
        <dbReference type="ARBA" id="ARBA00022679"/>
    </source>
</evidence>
<keyword evidence="7" id="KW-0479">Metal-binding</keyword>
<sequence length="264" mass="30233">MSENKKEEVLERSGPVFNPPVYIQRYTTVRDILFKLPGIEKVVDFGCAEGNFIKYLKKLPFATEISCVDLLESSLERAVHASSPNAWDFVFKRHQPLKIKIFKGSALENDARLQGYNAVTCIELIEHLEPKYLEPLVSNIFGFIRPKVAIFTTPNCEFNVLFPNLKGFRHWDHKFEWDRKQFEEWCNSVLDSFPDYTVKIQGVGDPPSESSHLGPLSQLAVFMLKASPSRQPYTINSNSAEEIYILIDEHIYPGRSPADCEQVT</sequence>
<evidence type="ECO:0000313" key="14">
    <source>
        <dbReference type="Proteomes" id="UP000499080"/>
    </source>
</evidence>
<dbReference type="GO" id="GO:0046872">
    <property type="term" value="F:metal ion binding"/>
    <property type="evidence" value="ECO:0007669"/>
    <property type="project" value="UniProtKB-KW"/>
</dbReference>
<evidence type="ECO:0000256" key="10">
    <source>
        <dbReference type="ARBA" id="ARBA00023158"/>
    </source>
</evidence>
<comment type="catalytic activity">
    <reaction evidence="12">
        <text>small RNA 3'-end nucleotide + S-adenosyl-L-methionine = small RNA 3'-end 2'-O-methylnucleotide + S-adenosyl-L-homocysteine + H(+)</text>
        <dbReference type="Rhea" id="RHEA:37887"/>
        <dbReference type="Rhea" id="RHEA-COMP:10415"/>
        <dbReference type="Rhea" id="RHEA-COMP:10416"/>
        <dbReference type="ChEBI" id="CHEBI:15378"/>
        <dbReference type="ChEBI" id="CHEBI:57856"/>
        <dbReference type="ChEBI" id="CHEBI:59789"/>
        <dbReference type="ChEBI" id="CHEBI:74896"/>
        <dbReference type="ChEBI" id="CHEBI:74898"/>
        <dbReference type="EC" id="2.1.1.386"/>
    </reaction>
</comment>
<proteinExistence type="inferred from homology"/>
<protein>
    <recommendedName>
        <fullName evidence="3">Small RNA 2'-O-methyltransferase</fullName>
        <ecNumber evidence="11">2.1.1.386</ecNumber>
    </recommendedName>
</protein>
<evidence type="ECO:0000313" key="13">
    <source>
        <dbReference type="EMBL" id="GBN70505.1"/>
    </source>
</evidence>
<evidence type="ECO:0000256" key="1">
    <source>
        <dbReference type="ARBA" id="ARBA00001946"/>
    </source>
</evidence>
<dbReference type="Proteomes" id="UP000499080">
    <property type="component" value="Unassembled WGS sequence"/>
</dbReference>
<dbReference type="PANTHER" id="PTHR21404:SF3">
    <property type="entry name" value="SMALL RNA 2'-O-METHYLTRANSFERASE"/>
    <property type="match status" value="1"/>
</dbReference>
<accession>A0A4Y2R6T0</accession>
<comment type="caution">
    <text evidence="13">The sequence shown here is derived from an EMBL/GenBank/DDBJ whole genome shotgun (WGS) entry which is preliminary data.</text>
</comment>
<keyword evidence="5 13" id="KW-0808">Transferase</keyword>
<comment type="similarity">
    <text evidence="2">Belongs to the methyltransferase superfamily. HEN1 family.</text>
</comment>
<dbReference type="GO" id="GO:0030422">
    <property type="term" value="P:siRNA processing"/>
    <property type="evidence" value="ECO:0007669"/>
    <property type="project" value="TreeGrafter"/>
</dbReference>
<evidence type="ECO:0000256" key="2">
    <source>
        <dbReference type="ARBA" id="ARBA00009026"/>
    </source>
</evidence>
<keyword evidence="14" id="KW-1185">Reference proteome</keyword>
<dbReference type="Pfam" id="PF13489">
    <property type="entry name" value="Methyltransf_23"/>
    <property type="match status" value="1"/>
</dbReference>
<keyword evidence="9" id="KW-0694">RNA-binding</keyword>
<dbReference type="GO" id="GO:0001510">
    <property type="term" value="P:RNA methylation"/>
    <property type="evidence" value="ECO:0007669"/>
    <property type="project" value="InterPro"/>
</dbReference>
<dbReference type="Gene3D" id="3.40.50.150">
    <property type="entry name" value="Vaccinia Virus protein VP39"/>
    <property type="match status" value="1"/>
</dbReference>
<dbReference type="GO" id="GO:0090486">
    <property type="term" value="F:small RNA 2'-O-methyltransferase activity"/>
    <property type="evidence" value="ECO:0007669"/>
    <property type="project" value="UniProtKB-EC"/>
</dbReference>
<gene>
    <name evidence="13" type="primary">Hen1</name>
    <name evidence="13" type="ORF">AVEN_121748_1</name>
</gene>
<dbReference type="InterPro" id="IPR026610">
    <property type="entry name" value="Hen1"/>
</dbReference>
<evidence type="ECO:0000256" key="3">
    <source>
        <dbReference type="ARBA" id="ARBA00021330"/>
    </source>
</evidence>
<dbReference type="EMBL" id="BGPR01015761">
    <property type="protein sequence ID" value="GBN70505.1"/>
    <property type="molecule type" value="Genomic_DNA"/>
</dbReference>
<keyword evidence="6" id="KW-0949">S-adenosyl-L-methionine</keyword>
<dbReference type="AlphaFoldDB" id="A0A4Y2R6T0"/>
<dbReference type="GO" id="GO:0005737">
    <property type="term" value="C:cytoplasm"/>
    <property type="evidence" value="ECO:0007669"/>
    <property type="project" value="TreeGrafter"/>
</dbReference>
<dbReference type="GO" id="GO:0005634">
    <property type="term" value="C:nucleus"/>
    <property type="evidence" value="ECO:0007669"/>
    <property type="project" value="TreeGrafter"/>
</dbReference>
<reference evidence="13 14" key="1">
    <citation type="journal article" date="2019" name="Sci. Rep.">
        <title>Orb-weaving spider Araneus ventricosus genome elucidates the spidroin gene catalogue.</title>
        <authorList>
            <person name="Kono N."/>
            <person name="Nakamura H."/>
            <person name="Ohtoshi R."/>
            <person name="Moran D.A.P."/>
            <person name="Shinohara A."/>
            <person name="Yoshida Y."/>
            <person name="Fujiwara M."/>
            <person name="Mori M."/>
            <person name="Tomita M."/>
            <person name="Arakawa K."/>
        </authorList>
    </citation>
    <scope>NUCLEOTIDE SEQUENCE [LARGE SCALE GENOMIC DNA]</scope>
</reference>
<keyword evidence="8" id="KW-0460">Magnesium</keyword>
<evidence type="ECO:0000256" key="6">
    <source>
        <dbReference type="ARBA" id="ARBA00022691"/>
    </source>
</evidence>
<evidence type="ECO:0000256" key="7">
    <source>
        <dbReference type="ARBA" id="ARBA00022723"/>
    </source>
</evidence>
<dbReference type="EC" id="2.1.1.386" evidence="11"/>
<evidence type="ECO:0000256" key="11">
    <source>
        <dbReference type="ARBA" id="ARBA00035025"/>
    </source>
</evidence>
<dbReference type="InterPro" id="IPR029063">
    <property type="entry name" value="SAM-dependent_MTases_sf"/>
</dbReference>
<dbReference type="PANTHER" id="PTHR21404">
    <property type="entry name" value="HEN1"/>
    <property type="match status" value="1"/>
</dbReference>
<dbReference type="GO" id="GO:0034587">
    <property type="term" value="P:piRNA processing"/>
    <property type="evidence" value="ECO:0007669"/>
    <property type="project" value="TreeGrafter"/>
</dbReference>